<accession>A0A0G0SI35</accession>
<dbReference type="Pfam" id="PF00886">
    <property type="entry name" value="Ribosomal_S16"/>
    <property type="match status" value="1"/>
</dbReference>
<evidence type="ECO:0000313" key="4">
    <source>
        <dbReference type="EMBL" id="KKR64464.1"/>
    </source>
</evidence>
<dbReference type="SUPFAM" id="SSF54565">
    <property type="entry name" value="Ribosomal protein S16"/>
    <property type="match status" value="1"/>
</dbReference>
<dbReference type="PANTHER" id="PTHR12919">
    <property type="entry name" value="30S RIBOSOMAL PROTEIN S16"/>
    <property type="match status" value="1"/>
</dbReference>
<evidence type="ECO:0000256" key="2">
    <source>
        <dbReference type="ARBA" id="ARBA00023274"/>
    </source>
</evidence>
<evidence type="ECO:0000256" key="3">
    <source>
        <dbReference type="ARBA" id="ARBA00035310"/>
    </source>
</evidence>
<dbReference type="GO" id="GO:0015935">
    <property type="term" value="C:small ribosomal subunit"/>
    <property type="evidence" value="ECO:0007669"/>
    <property type="project" value="TreeGrafter"/>
</dbReference>
<proteinExistence type="predicted"/>
<name>A0A0G0SI35_9BACT</name>
<keyword evidence="1" id="KW-0689">Ribosomal protein</keyword>
<gene>
    <name evidence="4" type="ORF">UU02_C0008G0001</name>
</gene>
<protein>
    <recommendedName>
        <fullName evidence="3">30S ribosomal protein S16</fullName>
    </recommendedName>
</protein>
<comment type="caution">
    <text evidence="4">The sequence shown here is derived from an EMBL/GenBank/DDBJ whole genome shotgun (WGS) entry which is preliminary data.</text>
</comment>
<organism evidence="4 5">
    <name type="scientific">Candidatus Woesebacteria bacterium GW2011_GWA1_40_43</name>
    <dbReference type="NCBI Taxonomy" id="1618553"/>
    <lineage>
        <taxon>Bacteria</taxon>
        <taxon>Candidatus Woeseibacteriota</taxon>
    </lineage>
</organism>
<feature type="non-terminal residue" evidence="4">
    <location>
        <position position="1"/>
    </location>
</feature>
<evidence type="ECO:0000256" key="1">
    <source>
        <dbReference type="ARBA" id="ARBA00022980"/>
    </source>
</evidence>
<keyword evidence="2" id="KW-0687">Ribonucleoprotein</keyword>
<sequence>KAPFYRVVVVDDRKKTTGGVIDYIGTWNPIKKLKTIDTEKLAEWTGKGAQISQTVKKLLE</sequence>
<dbReference type="GO" id="GO:0003735">
    <property type="term" value="F:structural constituent of ribosome"/>
    <property type="evidence" value="ECO:0007669"/>
    <property type="project" value="InterPro"/>
</dbReference>
<dbReference type="NCBIfam" id="TIGR00002">
    <property type="entry name" value="S16"/>
    <property type="match status" value="1"/>
</dbReference>
<reference evidence="4 5" key="1">
    <citation type="journal article" date="2015" name="Nature">
        <title>rRNA introns, odd ribosomes, and small enigmatic genomes across a large radiation of phyla.</title>
        <authorList>
            <person name="Brown C.T."/>
            <person name="Hug L.A."/>
            <person name="Thomas B.C."/>
            <person name="Sharon I."/>
            <person name="Castelle C.J."/>
            <person name="Singh A."/>
            <person name="Wilkins M.J."/>
            <person name="Williams K.H."/>
            <person name="Banfield J.F."/>
        </authorList>
    </citation>
    <scope>NUCLEOTIDE SEQUENCE [LARGE SCALE GENOMIC DNA]</scope>
</reference>
<dbReference type="EMBL" id="LBZA01000008">
    <property type="protein sequence ID" value="KKR64464.1"/>
    <property type="molecule type" value="Genomic_DNA"/>
</dbReference>
<dbReference type="GO" id="GO:0005737">
    <property type="term" value="C:cytoplasm"/>
    <property type="evidence" value="ECO:0007669"/>
    <property type="project" value="UniProtKB-ARBA"/>
</dbReference>
<dbReference type="InterPro" id="IPR023803">
    <property type="entry name" value="Ribosomal_bS16_dom_sf"/>
</dbReference>
<dbReference type="AlphaFoldDB" id="A0A0G0SI35"/>
<dbReference type="Proteomes" id="UP000034293">
    <property type="component" value="Unassembled WGS sequence"/>
</dbReference>
<dbReference type="InterPro" id="IPR000307">
    <property type="entry name" value="Ribosomal_bS16"/>
</dbReference>
<dbReference type="PANTHER" id="PTHR12919:SF20">
    <property type="entry name" value="SMALL RIBOSOMAL SUBUNIT PROTEIN BS16M"/>
    <property type="match status" value="1"/>
</dbReference>
<dbReference type="GO" id="GO:0006412">
    <property type="term" value="P:translation"/>
    <property type="evidence" value="ECO:0007669"/>
    <property type="project" value="InterPro"/>
</dbReference>
<dbReference type="Gene3D" id="3.30.1320.10">
    <property type="match status" value="1"/>
</dbReference>
<evidence type="ECO:0000313" key="5">
    <source>
        <dbReference type="Proteomes" id="UP000034293"/>
    </source>
</evidence>